<dbReference type="RefSeq" id="YP_009217276.1">
    <property type="nucleotide sequence ID" value="NC_028999.1"/>
</dbReference>
<evidence type="ECO:0000313" key="2">
    <source>
        <dbReference type="Proteomes" id="UP000008388"/>
    </source>
</evidence>
<organism evidence="1 2">
    <name type="scientific">Pseudomonas phage PhiPA3</name>
    <name type="common">Pseudomonas aeruginosa phage PhiPA3</name>
    <dbReference type="NCBI Taxonomy" id="998086"/>
    <lineage>
        <taxon>Viruses</taxon>
        <taxon>Duplodnaviria</taxon>
        <taxon>Heunggongvirae</taxon>
        <taxon>Uroviricota</taxon>
        <taxon>Caudoviricetes</taxon>
        <taxon>Chimalliviridae</taxon>
        <taxon>Miltoncavirus</taxon>
        <taxon>Miltoncavirus PhiPA3</taxon>
    </lineage>
</organism>
<accession>F8SK65</accession>
<reference evidence="1 2" key="1">
    <citation type="journal article" date="2011" name="Microbiology">
        <title>The Pseudomonas aeruginosa generalized transducing phage phiPA3 is a new member of the phiKZ-like group of 'jumbo' phages, and infects model laboratory strains and clinical isolates from cystic fibrosis patients.</title>
        <authorList>
            <person name="Monson R."/>
            <person name="Foulds I."/>
            <person name="Foweraker J."/>
            <person name="Welch M."/>
            <person name="Salmond G.P."/>
        </authorList>
    </citation>
    <scope>NUCLEOTIDE SEQUENCE [LARGE SCALE GENOMIC DNA]</scope>
</reference>
<gene>
    <name evidence="1" type="primary">197</name>
</gene>
<evidence type="ECO:0000313" key="1">
    <source>
        <dbReference type="EMBL" id="AEH03620.1"/>
    </source>
</evidence>
<organismHost>
    <name type="scientific">Pseudomonas aeruginosa</name>
    <dbReference type="NCBI Taxonomy" id="287"/>
</organismHost>
<sequence>MSSIIRYNIKTANKPILDVLHLYLGIRERVDEVNKTVIDGTTVELNLVLVVNHRYIRDYDEIADTLANLSKGTPYELYILSNRFLFSWMTDNFNDLGGLQERYQTVLESDVYGTVYDTTRARYTKTPEWRSPHLGWAETFNRGFNSLVSVFG</sequence>
<proteinExistence type="predicted"/>
<keyword evidence="2" id="KW-1185">Reference proteome</keyword>
<protein>
    <submittedName>
        <fullName evidence="1">Uncharacterized protein 197</fullName>
    </submittedName>
</protein>
<dbReference type="Proteomes" id="UP000008388">
    <property type="component" value="Segment"/>
</dbReference>
<dbReference type="EMBL" id="HQ630627">
    <property type="protein sequence ID" value="AEH03620.1"/>
    <property type="molecule type" value="Genomic_DNA"/>
</dbReference>
<dbReference type="KEGG" id="vg:26643725"/>
<name>F8SK65_BPPA3</name>
<dbReference type="GeneID" id="26643725"/>